<evidence type="ECO:0000313" key="8">
    <source>
        <dbReference type="EMBL" id="KAA0909640.1"/>
    </source>
</evidence>
<keyword evidence="8" id="KW-0282">Flagellum</keyword>
<dbReference type="GO" id="GO:0006605">
    <property type="term" value="P:protein targeting"/>
    <property type="evidence" value="ECO:0007669"/>
    <property type="project" value="InterPro"/>
</dbReference>
<evidence type="ECO:0000256" key="5">
    <source>
        <dbReference type="ARBA" id="ARBA00022989"/>
    </source>
</evidence>
<accession>A0A5A9YXR0</accession>
<keyword evidence="4 7" id="KW-0812">Transmembrane</keyword>
<comment type="similarity">
    <text evidence="2">Belongs to the FliR/MopE/SpaR family.</text>
</comment>
<keyword evidence="6 7" id="KW-0472">Membrane</keyword>
<protein>
    <submittedName>
        <fullName evidence="8">Flagellar biosynthetic protein FliR</fullName>
    </submittedName>
</protein>
<dbReference type="RefSeq" id="WP_111364887.1">
    <property type="nucleotide sequence ID" value="NZ_VINQ01000029.1"/>
</dbReference>
<comment type="caution">
    <text evidence="8">The sequence shown here is derived from an EMBL/GenBank/DDBJ whole genome shotgun (WGS) entry which is preliminary data.</text>
</comment>
<evidence type="ECO:0000256" key="2">
    <source>
        <dbReference type="ARBA" id="ARBA00009772"/>
    </source>
</evidence>
<evidence type="ECO:0000256" key="7">
    <source>
        <dbReference type="SAM" id="Phobius"/>
    </source>
</evidence>
<feature type="transmembrane region" description="Helical" evidence="7">
    <location>
        <begin position="211"/>
        <end position="240"/>
    </location>
</feature>
<feature type="transmembrane region" description="Helical" evidence="7">
    <location>
        <begin position="129"/>
        <end position="151"/>
    </location>
</feature>
<dbReference type="AlphaFoldDB" id="A0A5A9YXR0"/>
<keyword evidence="5 7" id="KW-1133">Transmembrane helix</keyword>
<dbReference type="PANTHER" id="PTHR30065:SF8">
    <property type="entry name" value="FLAGELLAR BIOSYNTHETIC PROTEIN FLIR"/>
    <property type="match status" value="1"/>
</dbReference>
<dbReference type="Pfam" id="PF01311">
    <property type="entry name" value="Bac_export_1"/>
    <property type="match status" value="1"/>
</dbReference>
<dbReference type="GO" id="GO:0005886">
    <property type="term" value="C:plasma membrane"/>
    <property type="evidence" value="ECO:0007669"/>
    <property type="project" value="UniProtKB-SubCell"/>
</dbReference>
<sequence length="254" mass="26066">MTADLTRLIEALAQDGLALGLVFLRVGPVVALMPGFGESAIPMRVKLALALAMTLIVGPGAPTAWPGDDAAIASVFVSETVNGLALGIGLRSFVFALQIAGTIAAQATSLSQILGSAGAEPMPAMGQTLTMAGLCLAVMAGLHVEVAVYLLGSYDYLPFARYPAGADLLDWGSALLARAFSLAFTLGAVFLIISTLYNLTLGVINRAMPQLMVAFVGAPAITLAGVALLYLFAVTAITVWHDALRGFLAAPFGG</sequence>
<dbReference type="InterPro" id="IPR002010">
    <property type="entry name" value="T3SS_IM_R"/>
</dbReference>
<keyword evidence="3" id="KW-1003">Cell membrane</keyword>
<name>A0A5A9YXR0_9RHOB</name>
<reference evidence="8 9" key="1">
    <citation type="submission" date="2019-07" db="EMBL/GenBank/DDBJ databases">
        <title>Aquicoccus porphyridii gen. nov., sp. nov., isolated from a small marine red alga, Porphyridium marinum.</title>
        <authorList>
            <person name="Liu L."/>
        </authorList>
    </citation>
    <scope>NUCLEOTIDE SEQUENCE [LARGE SCALE GENOMIC DNA]</scope>
    <source>
        <strain evidence="8 9">L1 8-17</strain>
    </source>
</reference>
<evidence type="ECO:0000256" key="1">
    <source>
        <dbReference type="ARBA" id="ARBA00004651"/>
    </source>
</evidence>
<dbReference type="PRINTS" id="PR00953">
    <property type="entry name" value="TYPE3IMRPROT"/>
</dbReference>
<gene>
    <name evidence="8" type="ORF">FLO80_20665</name>
</gene>
<evidence type="ECO:0000256" key="6">
    <source>
        <dbReference type="ARBA" id="ARBA00023136"/>
    </source>
</evidence>
<organism evidence="8 9">
    <name type="scientific">Aquicoccus porphyridii</name>
    <dbReference type="NCBI Taxonomy" id="1852029"/>
    <lineage>
        <taxon>Bacteria</taxon>
        <taxon>Pseudomonadati</taxon>
        <taxon>Pseudomonadota</taxon>
        <taxon>Alphaproteobacteria</taxon>
        <taxon>Rhodobacterales</taxon>
        <taxon>Paracoccaceae</taxon>
        <taxon>Aquicoccus</taxon>
    </lineage>
</organism>
<keyword evidence="8" id="KW-0966">Cell projection</keyword>
<feature type="transmembrane region" description="Helical" evidence="7">
    <location>
        <begin position="171"/>
        <end position="199"/>
    </location>
</feature>
<dbReference type="EMBL" id="VINQ01000029">
    <property type="protein sequence ID" value="KAA0909640.1"/>
    <property type="molecule type" value="Genomic_DNA"/>
</dbReference>
<keyword evidence="8" id="KW-0969">Cilium</keyword>
<dbReference type="Proteomes" id="UP000325291">
    <property type="component" value="Unassembled WGS sequence"/>
</dbReference>
<comment type="subcellular location">
    <subcellularLocation>
        <location evidence="1">Cell membrane</location>
        <topology evidence="1">Multi-pass membrane protein</topology>
    </subcellularLocation>
</comment>
<evidence type="ECO:0000256" key="4">
    <source>
        <dbReference type="ARBA" id="ARBA00022692"/>
    </source>
</evidence>
<dbReference type="PANTHER" id="PTHR30065">
    <property type="entry name" value="FLAGELLAR BIOSYNTHETIC PROTEIN FLIR"/>
    <property type="match status" value="1"/>
</dbReference>
<proteinExistence type="inferred from homology"/>
<keyword evidence="9" id="KW-1185">Reference proteome</keyword>
<evidence type="ECO:0000313" key="9">
    <source>
        <dbReference type="Proteomes" id="UP000325291"/>
    </source>
</evidence>
<evidence type="ECO:0000256" key="3">
    <source>
        <dbReference type="ARBA" id="ARBA00022475"/>
    </source>
</evidence>